<dbReference type="EMBL" id="KV417499">
    <property type="protein sequence ID" value="KZP29319.1"/>
    <property type="molecule type" value="Genomic_DNA"/>
</dbReference>
<evidence type="ECO:0000256" key="1">
    <source>
        <dbReference type="SAM" id="MobiDB-lite"/>
    </source>
</evidence>
<dbReference type="Gene3D" id="1.20.1280.50">
    <property type="match status" value="1"/>
</dbReference>
<dbReference type="Pfam" id="PF12937">
    <property type="entry name" value="F-box-like"/>
    <property type="match status" value="1"/>
</dbReference>
<dbReference type="SUPFAM" id="SSF81383">
    <property type="entry name" value="F-box domain"/>
    <property type="match status" value="1"/>
</dbReference>
<evidence type="ECO:0000259" key="2">
    <source>
        <dbReference type="Pfam" id="PF12937"/>
    </source>
</evidence>
<reference evidence="3 4" key="1">
    <citation type="journal article" date="2016" name="Mol. Biol. Evol.">
        <title>Comparative Genomics of Early-Diverging Mushroom-Forming Fungi Provides Insights into the Origins of Lignocellulose Decay Capabilities.</title>
        <authorList>
            <person name="Nagy L.G."/>
            <person name="Riley R."/>
            <person name="Tritt A."/>
            <person name="Adam C."/>
            <person name="Daum C."/>
            <person name="Floudas D."/>
            <person name="Sun H."/>
            <person name="Yadav J.S."/>
            <person name="Pangilinan J."/>
            <person name="Larsson K.H."/>
            <person name="Matsuura K."/>
            <person name="Barry K."/>
            <person name="Labutti K."/>
            <person name="Kuo R."/>
            <person name="Ohm R.A."/>
            <person name="Bhattacharya S.S."/>
            <person name="Shirouzu T."/>
            <person name="Yoshinaga Y."/>
            <person name="Martin F.M."/>
            <person name="Grigoriev I.V."/>
            <person name="Hibbett D.S."/>
        </authorList>
    </citation>
    <scope>NUCLEOTIDE SEQUENCE [LARGE SCALE GENOMIC DNA]</scope>
    <source>
        <strain evidence="3 4">CBS 109695</strain>
    </source>
</reference>
<protein>
    <recommendedName>
        <fullName evidence="2">F-box domain-containing protein</fullName>
    </recommendedName>
</protein>
<organism evidence="3 4">
    <name type="scientific">Athelia psychrophila</name>
    <dbReference type="NCBI Taxonomy" id="1759441"/>
    <lineage>
        <taxon>Eukaryota</taxon>
        <taxon>Fungi</taxon>
        <taxon>Dikarya</taxon>
        <taxon>Basidiomycota</taxon>
        <taxon>Agaricomycotina</taxon>
        <taxon>Agaricomycetes</taxon>
        <taxon>Agaricomycetidae</taxon>
        <taxon>Atheliales</taxon>
        <taxon>Atheliaceae</taxon>
        <taxon>Athelia</taxon>
    </lineage>
</organism>
<accession>A0A166SDE1</accession>
<dbReference type="InterPro" id="IPR001810">
    <property type="entry name" value="F-box_dom"/>
</dbReference>
<keyword evidence="4" id="KW-1185">Reference proteome</keyword>
<dbReference type="AlphaFoldDB" id="A0A166SDE1"/>
<dbReference type="InterPro" id="IPR036047">
    <property type="entry name" value="F-box-like_dom_sf"/>
</dbReference>
<feature type="region of interest" description="Disordered" evidence="1">
    <location>
        <begin position="1"/>
        <end position="24"/>
    </location>
</feature>
<name>A0A166SDE1_9AGAM</name>
<dbReference type="Proteomes" id="UP000076532">
    <property type="component" value="Unassembled WGS sequence"/>
</dbReference>
<dbReference type="OrthoDB" id="3365698at2759"/>
<sequence>MVDADTNASGYFPFTTAPENSPRHISSLPPEILAQIFHMHREQHRDAFRDPEWVNDTPPSVRASHVCSTWRETALSEATLWTNLVSTTRSSTFYDAMVQRSKQSLLNIAIEMPQSRRLMDLPLPEQEGYRLCTAMIDRAANMLAGLVALHAVRLRELRIKAPVDFIDRHIPALRNVSAPNLTLVDIANATETQEWYRRYEHRPAERIFAGGAGKLSRFAARYVSRQIQPPLGALKTFVLITHAPVQLAEIHAALAELAPTIVHLVLHIPHTPRPALPPQRITMPALRLMELCTFFPDLSHFDDTANCLLDRLCLPALDDLTLQKAWAGAGPLVARSACKPAKLNVKDPRLEDVLRLLKVLPTVRELSILCFGPQNWGAMLAGLAFHRGGGAQLVPALRSLDVFTQESGLDVRCFAEMIASRWGPETALGCARLSRVKVTFSMGIAIPDPDLAPLRKFVREGLDLAIISVDRETWNQQRLL</sequence>
<evidence type="ECO:0000313" key="4">
    <source>
        <dbReference type="Proteomes" id="UP000076532"/>
    </source>
</evidence>
<gene>
    <name evidence="3" type="ORF">FIBSPDRAFT_851718</name>
</gene>
<proteinExistence type="predicted"/>
<evidence type="ECO:0000313" key="3">
    <source>
        <dbReference type="EMBL" id="KZP29319.1"/>
    </source>
</evidence>
<feature type="domain" description="F-box" evidence="2">
    <location>
        <begin position="25"/>
        <end position="85"/>
    </location>
</feature>